<feature type="transmembrane region" description="Helical" evidence="1">
    <location>
        <begin position="7"/>
        <end position="27"/>
    </location>
</feature>
<name>A0A7H0Y2F0_9BACL</name>
<dbReference type="AlphaFoldDB" id="A0A7H0Y2F0"/>
<dbReference type="EMBL" id="CP061172">
    <property type="protein sequence ID" value="QNR65258.1"/>
    <property type="molecule type" value="Genomic_DNA"/>
</dbReference>
<evidence type="ECO:0000256" key="1">
    <source>
        <dbReference type="SAM" id="Phobius"/>
    </source>
</evidence>
<dbReference type="Proteomes" id="UP000516384">
    <property type="component" value="Chromosome"/>
</dbReference>
<feature type="transmembrane region" description="Helical" evidence="1">
    <location>
        <begin position="33"/>
        <end position="52"/>
    </location>
</feature>
<keyword evidence="1" id="KW-1133">Transmembrane helix</keyword>
<sequence length="70" mass="8169">MDHKMIGCCTIIAITIVQFFYLIWDIILLSPRAILITGVGLLIELIIIRFFFIDQANELYDKVKDNFFSK</sequence>
<proteinExistence type="predicted"/>
<keyword evidence="1" id="KW-0472">Membrane</keyword>
<organism evidence="2 3">
    <name type="scientific">Paenibacillus peoriae</name>
    <dbReference type="NCBI Taxonomy" id="59893"/>
    <lineage>
        <taxon>Bacteria</taxon>
        <taxon>Bacillati</taxon>
        <taxon>Bacillota</taxon>
        <taxon>Bacilli</taxon>
        <taxon>Bacillales</taxon>
        <taxon>Paenibacillaceae</taxon>
        <taxon>Paenibacillus</taxon>
    </lineage>
</organism>
<reference evidence="2 3" key="1">
    <citation type="submission" date="2020-09" db="EMBL/GenBank/DDBJ databases">
        <title>Characterization of Paenibacillus peoriae strain ZF390 with broad-spectrum antimicrobial activity as a potential biocontrol agent.</title>
        <authorList>
            <person name="Li L."/>
            <person name="Zhao Y."/>
            <person name="Li B."/>
            <person name="Xie X."/>
        </authorList>
    </citation>
    <scope>NUCLEOTIDE SEQUENCE [LARGE SCALE GENOMIC DNA]</scope>
    <source>
        <strain evidence="2 3">ZF390</strain>
    </source>
</reference>
<accession>A0A7H0Y2F0</accession>
<gene>
    <name evidence="2" type="ORF">IAQ67_15200</name>
</gene>
<evidence type="ECO:0000313" key="3">
    <source>
        <dbReference type="Proteomes" id="UP000516384"/>
    </source>
</evidence>
<protein>
    <submittedName>
        <fullName evidence="2">Uncharacterized protein</fullName>
    </submittedName>
</protein>
<evidence type="ECO:0000313" key="2">
    <source>
        <dbReference type="EMBL" id="QNR65258.1"/>
    </source>
</evidence>
<keyword evidence="1" id="KW-0812">Transmembrane</keyword>